<evidence type="ECO:0000256" key="9">
    <source>
        <dbReference type="ARBA" id="ARBA00022989"/>
    </source>
</evidence>
<evidence type="ECO:0000256" key="14">
    <source>
        <dbReference type="ARBA" id="ARBA00042865"/>
    </source>
</evidence>
<evidence type="ECO:0000256" key="10">
    <source>
        <dbReference type="ARBA" id="ARBA00023034"/>
    </source>
</evidence>
<dbReference type="GO" id="GO:0015012">
    <property type="term" value="P:heparan sulfate proteoglycan biosynthetic process"/>
    <property type="evidence" value="ECO:0007669"/>
    <property type="project" value="TreeGrafter"/>
</dbReference>
<evidence type="ECO:0000256" key="11">
    <source>
        <dbReference type="ARBA" id="ARBA00023136"/>
    </source>
</evidence>
<gene>
    <name evidence="15" type="ORF">FC093_19275</name>
</gene>
<evidence type="ECO:0000256" key="12">
    <source>
        <dbReference type="ARBA" id="ARBA00023157"/>
    </source>
</evidence>
<dbReference type="GO" id="GO:0030158">
    <property type="term" value="F:protein xylosyltransferase activity"/>
    <property type="evidence" value="ECO:0007669"/>
    <property type="project" value="InterPro"/>
</dbReference>
<evidence type="ECO:0000256" key="4">
    <source>
        <dbReference type="ARBA" id="ARBA00022679"/>
    </source>
</evidence>
<evidence type="ECO:0000256" key="6">
    <source>
        <dbReference type="ARBA" id="ARBA00022723"/>
    </source>
</evidence>
<comment type="caution">
    <text evidence="15">The sequence shown here is derived from an EMBL/GenBank/DDBJ whole genome shotgun (WGS) entry which is preliminary data.</text>
</comment>
<keyword evidence="9" id="KW-1133">Transmembrane helix</keyword>
<sequence length="285" mass="33344">MKIAHIILAHAQPEQLQRLANKLLHPDADSYIHIDAKQHIEAFNALRHIPHVHFVQKRVKVTWGSYSMVQATLNAFEQIIASGIQYDYINLLSGQDYPLNEASFIHQYFALHHGKQFMEFYSIYDAWHEAIPRVTKYHLINYDIRGKYKLEQVVNKLMPVRRMPRGLEPVGRSQWFTITLPAARYILHYLHDHPEVTRFFKLTWAPDEFIFQTILFNSDFRGDMVNDNLRYMDWSEAKPSPKTLTSADIPALEQSGCLFARKVNIQTDKNLLDAIDTFSHYKTMA</sequence>
<evidence type="ECO:0000256" key="2">
    <source>
        <dbReference type="ARBA" id="ARBA00004648"/>
    </source>
</evidence>
<keyword evidence="16" id="KW-1185">Reference proteome</keyword>
<keyword evidence="4 15" id="KW-0808">Transferase</keyword>
<reference evidence="15 16" key="1">
    <citation type="submission" date="2019-05" db="EMBL/GenBank/DDBJ databases">
        <title>Panacibacter sp. strain 17mud1-8 Genome sequencing and assembly.</title>
        <authorList>
            <person name="Chhetri G."/>
        </authorList>
    </citation>
    <scope>NUCLEOTIDE SEQUENCE [LARGE SCALE GENOMIC DNA]</scope>
    <source>
        <strain evidence="15 16">17mud1-8</strain>
    </source>
</reference>
<keyword evidence="7" id="KW-0256">Endoplasmic reticulum</keyword>
<dbReference type="RefSeq" id="WP_137263447.1">
    <property type="nucleotide sequence ID" value="NZ_SZQL01000019.1"/>
</dbReference>
<evidence type="ECO:0000256" key="5">
    <source>
        <dbReference type="ARBA" id="ARBA00022692"/>
    </source>
</evidence>
<dbReference type="GO" id="GO:0046872">
    <property type="term" value="F:metal ion binding"/>
    <property type="evidence" value="ECO:0007669"/>
    <property type="project" value="UniProtKB-KW"/>
</dbReference>
<protein>
    <recommendedName>
        <fullName evidence="14">Peptide O-xylosyltransferase</fullName>
    </recommendedName>
</protein>
<keyword evidence="3" id="KW-0328">Glycosyltransferase</keyword>
<dbReference type="InterPro" id="IPR003406">
    <property type="entry name" value="Glyco_trans_14"/>
</dbReference>
<dbReference type="EMBL" id="SZQL01000019">
    <property type="protein sequence ID" value="TKK65678.1"/>
    <property type="molecule type" value="Genomic_DNA"/>
</dbReference>
<keyword evidence="8" id="KW-0735">Signal-anchor</keyword>
<evidence type="ECO:0000256" key="8">
    <source>
        <dbReference type="ARBA" id="ARBA00022968"/>
    </source>
</evidence>
<dbReference type="Proteomes" id="UP000305848">
    <property type="component" value="Unassembled WGS sequence"/>
</dbReference>
<accession>A0A4U3KTD9</accession>
<evidence type="ECO:0000256" key="7">
    <source>
        <dbReference type="ARBA" id="ARBA00022824"/>
    </source>
</evidence>
<keyword evidence="6" id="KW-0479">Metal-binding</keyword>
<dbReference type="GO" id="GO:0050650">
    <property type="term" value="P:chondroitin sulfate proteoglycan biosynthetic process"/>
    <property type="evidence" value="ECO:0007669"/>
    <property type="project" value="TreeGrafter"/>
</dbReference>
<keyword evidence="11" id="KW-0472">Membrane</keyword>
<organism evidence="15 16">
    <name type="scientific">Ilyomonas limi</name>
    <dbReference type="NCBI Taxonomy" id="2575867"/>
    <lineage>
        <taxon>Bacteria</taxon>
        <taxon>Pseudomonadati</taxon>
        <taxon>Bacteroidota</taxon>
        <taxon>Chitinophagia</taxon>
        <taxon>Chitinophagales</taxon>
        <taxon>Chitinophagaceae</taxon>
        <taxon>Ilyomonas</taxon>
    </lineage>
</organism>
<dbReference type="PANTHER" id="PTHR46025">
    <property type="entry name" value="XYLOSYLTRANSFERASE OXT"/>
    <property type="match status" value="1"/>
</dbReference>
<evidence type="ECO:0000256" key="1">
    <source>
        <dbReference type="ARBA" id="ARBA00004323"/>
    </source>
</evidence>
<evidence type="ECO:0000256" key="13">
    <source>
        <dbReference type="ARBA" id="ARBA00023180"/>
    </source>
</evidence>
<proteinExistence type="predicted"/>
<keyword evidence="12" id="KW-1015">Disulfide bond</keyword>
<dbReference type="AlphaFoldDB" id="A0A4U3KTD9"/>
<keyword evidence="13" id="KW-0325">Glycoprotein</keyword>
<keyword evidence="5" id="KW-0812">Transmembrane</keyword>
<evidence type="ECO:0000313" key="15">
    <source>
        <dbReference type="EMBL" id="TKK65678.1"/>
    </source>
</evidence>
<keyword evidence="10" id="KW-0333">Golgi apparatus</keyword>
<dbReference type="Pfam" id="PF02485">
    <property type="entry name" value="Branch"/>
    <property type="match status" value="1"/>
</dbReference>
<dbReference type="PANTHER" id="PTHR46025:SF3">
    <property type="entry name" value="XYLOSYLTRANSFERASE OXT"/>
    <property type="match status" value="1"/>
</dbReference>
<comment type="subcellular location">
    <subcellularLocation>
        <location evidence="2">Endoplasmic reticulum membrane</location>
        <topology evidence="2">Single-pass type II membrane protein</topology>
    </subcellularLocation>
    <subcellularLocation>
        <location evidence="1">Golgi apparatus membrane</location>
        <topology evidence="1">Single-pass type II membrane protein</topology>
    </subcellularLocation>
</comment>
<evidence type="ECO:0000313" key="16">
    <source>
        <dbReference type="Proteomes" id="UP000305848"/>
    </source>
</evidence>
<dbReference type="InterPro" id="IPR043538">
    <property type="entry name" value="XYLT"/>
</dbReference>
<dbReference type="OrthoDB" id="7943907at2"/>
<dbReference type="GO" id="GO:0016020">
    <property type="term" value="C:membrane"/>
    <property type="evidence" value="ECO:0007669"/>
    <property type="project" value="InterPro"/>
</dbReference>
<evidence type="ECO:0000256" key="3">
    <source>
        <dbReference type="ARBA" id="ARBA00022676"/>
    </source>
</evidence>
<name>A0A4U3KTD9_9BACT</name>